<reference evidence="1 2" key="1">
    <citation type="submission" date="2020-08" db="EMBL/GenBank/DDBJ databases">
        <title>Sequencing the genomes of 1000 actinobacteria strains.</title>
        <authorList>
            <person name="Klenk H.-P."/>
        </authorList>
    </citation>
    <scope>NUCLEOTIDE SEQUENCE [LARGE SCALE GENOMIC DNA]</scope>
    <source>
        <strain evidence="1 2">DSM 45886</strain>
    </source>
</reference>
<proteinExistence type="predicted"/>
<gene>
    <name evidence="1" type="ORF">FHR38_005695</name>
</gene>
<dbReference type="RefSeq" id="WP_184537847.1">
    <property type="nucleotide sequence ID" value="NZ_JACHJW010000001.1"/>
</dbReference>
<dbReference type="InterPro" id="IPR032675">
    <property type="entry name" value="LRR_dom_sf"/>
</dbReference>
<name>A0A7W7SX67_9ACTN</name>
<keyword evidence="2" id="KW-1185">Reference proteome</keyword>
<sequence length="389" mass="42378">MDRTTFAARLVSSAEAARRFAGTLVTEALPAALAFRVRLNQSNDAHVSPQPGEVRFPHDSNPDRDRTLLWCDESAVVDELWRDGRVPEWVNLSVIDRTSTVTLVEVVCCGRFTDDESRLYHVQEGAPPFHVLGPTLPAGHDGSRFSIHHRSECWGRSDVDRLADVADKVWSLELHTDEFDAQGLSALPALPGLELLEHTACALGENAFSAFHRFSRLRVLRLHLTTASAFSVGTDDACGSLTSLTINNLPPHPWGFAYLAHTAPAVTDLTLRAADVLWLDGEFPEGVRTVWLSGSRVAGATRLPARLDGLTLSMPGADDGDVLALLAGVVDLQSLTLSGTPITDELALALARRFDLRHLNLTDTAVTEPALRDLSGQNPGLRLFPRPKQ</sequence>
<evidence type="ECO:0000313" key="1">
    <source>
        <dbReference type="EMBL" id="MBB4961962.1"/>
    </source>
</evidence>
<organism evidence="1 2">
    <name type="scientific">Micromonospora polyrhachis</name>
    <dbReference type="NCBI Taxonomy" id="1282883"/>
    <lineage>
        <taxon>Bacteria</taxon>
        <taxon>Bacillati</taxon>
        <taxon>Actinomycetota</taxon>
        <taxon>Actinomycetes</taxon>
        <taxon>Micromonosporales</taxon>
        <taxon>Micromonosporaceae</taxon>
        <taxon>Micromonospora</taxon>
    </lineage>
</organism>
<dbReference type="SUPFAM" id="SSF52047">
    <property type="entry name" value="RNI-like"/>
    <property type="match status" value="1"/>
</dbReference>
<comment type="caution">
    <text evidence="1">The sequence shown here is derived from an EMBL/GenBank/DDBJ whole genome shotgun (WGS) entry which is preliminary data.</text>
</comment>
<dbReference type="Proteomes" id="UP000578819">
    <property type="component" value="Unassembled WGS sequence"/>
</dbReference>
<dbReference type="AlphaFoldDB" id="A0A7W7SX67"/>
<protein>
    <submittedName>
        <fullName evidence="1">Uncharacterized protein</fullName>
    </submittedName>
</protein>
<accession>A0A7W7SX67</accession>
<dbReference type="EMBL" id="JACHJW010000001">
    <property type="protein sequence ID" value="MBB4961962.1"/>
    <property type="molecule type" value="Genomic_DNA"/>
</dbReference>
<dbReference type="Gene3D" id="3.80.10.10">
    <property type="entry name" value="Ribonuclease Inhibitor"/>
    <property type="match status" value="1"/>
</dbReference>
<evidence type="ECO:0000313" key="2">
    <source>
        <dbReference type="Proteomes" id="UP000578819"/>
    </source>
</evidence>